<feature type="domain" description="Helicase ATP-binding" evidence="2">
    <location>
        <begin position="1"/>
        <end position="141"/>
    </location>
</feature>
<dbReference type="Gene3D" id="3.40.50.10810">
    <property type="entry name" value="Tandem AAA-ATPase domain"/>
    <property type="match status" value="1"/>
</dbReference>
<dbReference type="GO" id="GO:0005524">
    <property type="term" value="F:ATP binding"/>
    <property type="evidence" value="ECO:0007669"/>
    <property type="project" value="InterPro"/>
</dbReference>
<dbReference type="PROSITE" id="PS51192">
    <property type="entry name" value="HELICASE_ATP_BIND_1"/>
    <property type="match status" value="1"/>
</dbReference>
<dbReference type="Gene3D" id="3.40.50.300">
    <property type="entry name" value="P-loop containing nucleotide triphosphate hydrolases"/>
    <property type="match status" value="1"/>
</dbReference>
<dbReference type="KEGG" id="aoe:Clos_1290"/>
<proteinExistence type="predicted"/>
<keyword evidence="4" id="KW-0347">Helicase</keyword>
<dbReference type="InterPro" id="IPR000330">
    <property type="entry name" value="SNF2_N"/>
</dbReference>
<evidence type="ECO:0000259" key="2">
    <source>
        <dbReference type="PROSITE" id="PS51192"/>
    </source>
</evidence>
<dbReference type="HOGENOM" id="CLU_000315_33_4_9"/>
<name>A8MGA7_ALKOO</name>
<dbReference type="STRING" id="350688.Clos_1290"/>
<dbReference type="Pfam" id="PF00176">
    <property type="entry name" value="SNF2-rel_dom"/>
    <property type="match status" value="1"/>
</dbReference>
<dbReference type="SMART" id="SM00490">
    <property type="entry name" value="HELICc"/>
    <property type="match status" value="1"/>
</dbReference>
<accession>A8MGA7</accession>
<protein>
    <submittedName>
        <fullName evidence="4">Helicase domain protein</fullName>
    </submittedName>
</protein>
<dbReference type="InterPro" id="IPR027417">
    <property type="entry name" value="P-loop_NTPase"/>
</dbReference>
<evidence type="ECO:0000259" key="3">
    <source>
        <dbReference type="PROSITE" id="PS51194"/>
    </source>
</evidence>
<dbReference type="InterPro" id="IPR038718">
    <property type="entry name" value="SNF2-like_sf"/>
</dbReference>
<keyword evidence="1" id="KW-0378">Hydrolase</keyword>
<dbReference type="SUPFAM" id="SSF52540">
    <property type="entry name" value="P-loop containing nucleoside triphosphate hydrolases"/>
    <property type="match status" value="2"/>
</dbReference>
<dbReference type="Proteomes" id="UP000000269">
    <property type="component" value="Chromosome"/>
</dbReference>
<organism evidence="4 5">
    <name type="scientific">Alkaliphilus oremlandii (strain OhILAs)</name>
    <name type="common">Clostridium oremlandii (strain OhILAs)</name>
    <dbReference type="NCBI Taxonomy" id="350688"/>
    <lineage>
        <taxon>Bacteria</taxon>
        <taxon>Bacillati</taxon>
        <taxon>Bacillota</taxon>
        <taxon>Clostridia</taxon>
        <taxon>Peptostreptococcales</taxon>
        <taxon>Natronincolaceae</taxon>
        <taxon>Alkaliphilus</taxon>
    </lineage>
</organism>
<keyword evidence="5" id="KW-1185">Reference proteome</keyword>
<dbReference type="PANTHER" id="PTHR10799">
    <property type="entry name" value="SNF2/RAD54 HELICASE FAMILY"/>
    <property type="match status" value="1"/>
</dbReference>
<keyword evidence="4" id="KW-0547">Nucleotide-binding</keyword>
<evidence type="ECO:0000256" key="1">
    <source>
        <dbReference type="ARBA" id="ARBA00022801"/>
    </source>
</evidence>
<dbReference type="Pfam" id="PF00271">
    <property type="entry name" value="Helicase_C"/>
    <property type="match status" value="1"/>
</dbReference>
<gene>
    <name evidence="4" type="ordered locus">Clos_1290</name>
</gene>
<dbReference type="CDD" id="cd18793">
    <property type="entry name" value="SF2_C_SNF"/>
    <property type="match status" value="1"/>
</dbReference>
<dbReference type="PROSITE" id="PS51194">
    <property type="entry name" value="HELICASE_CTER"/>
    <property type="match status" value="1"/>
</dbReference>
<feature type="domain" description="Helicase C-terminal" evidence="3">
    <location>
        <begin position="266"/>
        <end position="419"/>
    </location>
</feature>
<dbReference type="InterPro" id="IPR049730">
    <property type="entry name" value="SNF2/RAD54-like_C"/>
</dbReference>
<sequence>MGRIYLEGKARKVLIVAPTSVVSVWPKEIQEYAAFDCEVRVLDGSSKQKVKELHSFTKDKVLKIAVINYESTWRILDELIQWKADLIIADESQRIKSPTAKQSKALHKLGDSVRYKLILSGTPVQNAPLDLWSQYRFLDKRIFGTSYYSFRARHAIMGGYGKYQVIGYKNMDELIQKTHSVALRVTKEEALDLPETTDEIRYCSLEPDSAKLYKRILKDSYVQLEKGEVTAQNLLTKLLRLSQLTGGFIGADDGTIKQISKAKLDALKEIIEDMKDAGKKLVVFARFLPEINAIKNMLDEMEISYSYITGEVKDRGEEVRKFQEEDGVRVFIAQIQTAGLGITLHAADTVVFYSLDFNYANYSQARARIHRIGQKNTCTYIHLIAPGTVDEKILKALEKKENIAKQIVDHWRDYFKEEN</sequence>
<dbReference type="InterPro" id="IPR014001">
    <property type="entry name" value="Helicase_ATP-bd"/>
</dbReference>
<dbReference type="GO" id="GO:0016787">
    <property type="term" value="F:hydrolase activity"/>
    <property type="evidence" value="ECO:0007669"/>
    <property type="project" value="UniProtKB-KW"/>
</dbReference>
<evidence type="ECO:0000313" key="4">
    <source>
        <dbReference type="EMBL" id="ABW18835.1"/>
    </source>
</evidence>
<dbReference type="EMBL" id="CP000853">
    <property type="protein sequence ID" value="ABW18835.1"/>
    <property type="molecule type" value="Genomic_DNA"/>
</dbReference>
<dbReference type="eggNOG" id="COG0553">
    <property type="taxonomic scope" value="Bacteria"/>
</dbReference>
<dbReference type="GO" id="GO:0004386">
    <property type="term" value="F:helicase activity"/>
    <property type="evidence" value="ECO:0007669"/>
    <property type="project" value="UniProtKB-KW"/>
</dbReference>
<evidence type="ECO:0000313" key="5">
    <source>
        <dbReference type="Proteomes" id="UP000000269"/>
    </source>
</evidence>
<dbReference type="AlphaFoldDB" id="A8MGA7"/>
<keyword evidence="4" id="KW-0067">ATP-binding</keyword>
<reference evidence="5" key="1">
    <citation type="submission" date="2007-10" db="EMBL/GenBank/DDBJ databases">
        <title>Complete genome of Alkaliphilus oremlandii OhILAs.</title>
        <authorList>
            <person name="Copeland A."/>
            <person name="Lucas S."/>
            <person name="Lapidus A."/>
            <person name="Barry K."/>
            <person name="Detter J.C."/>
            <person name="Glavina del Rio T."/>
            <person name="Hammon N."/>
            <person name="Israni S."/>
            <person name="Dalin E."/>
            <person name="Tice H."/>
            <person name="Pitluck S."/>
            <person name="Chain P."/>
            <person name="Malfatti S."/>
            <person name="Shin M."/>
            <person name="Vergez L."/>
            <person name="Schmutz J."/>
            <person name="Larimer F."/>
            <person name="Land M."/>
            <person name="Hauser L."/>
            <person name="Kyrpides N."/>
            <person name="Mikhailova N."/>
            <person name="Stolz J.F."/>
            <person name="Dawson A."/>
            <person name="Fisher E."/>
            <person name="Crable B."/>
            <person name="Perera E."/>
            <person name="Lisak J."/>
            <person name="Ranganathan M."/>
            <person name="Basu P."/>
            <person name="Richardson P."/>
        </authorList>
    </citation>
    <scope>NUCLEOTIDE SEQUENCE [LARGE SCALE GENOMIC DNA]</scope>
    <source>
        <strain evidence="5">OhILAs</strain>
    </source>
</reference>
<dbReference type="InterPro" id="IPR001650">
    <property type="entry name" value="Helicase_C-like"/>
</dbReference>